<keyword evidence="12 14" id="KW-0961">Cell wall biogenesis/degradation</keyword>
<proteinExistence type="inferred from homology"/>
<evidence type="ECO:0000259" key="15">
    <source>
        <dbReference type="Pfam" id="PF01225"/>
    </source>
</evidence>
<dbReference type="InterPro" id="IPR005758">
    <property type="entry name" value="UDP-N-AcMur_Ala_ligase_MurC"/>
</dbReference>
<accession>A0A3X8NDD0</accession>
<dbReference type="SUPFAM" id="SSF53244">
    <property type="entry name" value="MurD-like peptide ligases, peptide-binding domain"/>
    <property type="match status" value="1"/>
</dbReference>
<dbReference type="NCBIfam" id="TIGR01082">
    <property type="entry name" value="murC"/>
    <property type="match status" value="1"/>
</dbReference>
<evidence type="ECO:0000256" key="8">
    <source>
        <dbReference type="ARBA" id="ARBA00022840"/>
    </source>
</evidence>
<dbReference type="GO" id="GO:0005737">
    <property type="term" value="C:cytoplasm"/>
    <property type="evidence" value="ECO:0007669"/>
    <property type="project" value="UniProtKB-SubCell"/>
</dbReference>
<gene>
    <name evidence="14" type="primary">murC</name>
    <name evidence="19" type="ORF">C3H42_00810</name>
    <name evidence="18" type="ORF">F8Y55_00525</name>
</gene>
<dbReference type="EMBL" id="PRCK01000001">
    <property type="protein sequence ID" value="RTJ96762.1"/>
    <property type="molecule type" value="Genomic_DNA"/>
</dbReference>
<dbReference type="EC" id="6.3.2.8" evidence="3 14"/>
<evidence type="ECO:0000256" key="2">
    <source>
        <dbReference type="ARBA" id="ARBA00004752"/>
    </source>
</evidence>
<evidence type="ECO:0000256" key="10">
    <source>
        <dbReference type="ARBA" id="ARBA00022984"/>
    </source>
</evidence>
<evidence type="ECO:0000256" key="6">
    <source>
        <dbReference type="ARBA" id="ARBA00022618"/>
    </source>
</evidence>
<evidence type="ECO:0000313" key="20">
    <source>
        <dbReference type="Proteomes" id="UP000287237"/>
    </source>
</evidence>
<dbReference type="Gene3D" id="3.40.1190.10">
    <property type="entry name" value="Mur-like, catalytic domain"/>
    <property type="match status" value="1"/>
</dbReference>
<protein>
    <recommendedName>
        <fullName evidence="3 14">UDP-N-acetylmuramate--L-alanine ligase</fullName>
        <ecNumber evidence="3 14">6.3.2.8</ecNumber>
    </recommendedName>
    <alternativeName>
        <fullName evidence="14">UDP-N-acetylmuramoyl-L-alanine synthetase</fullName>
    </alternativeName>
</protein>
<dbReference type="Proteomes" id="UP000421425">
    <property type="component" value="Unassembled WGS sequence"/>
</dbReference>
<dbReference type="SUPFAM" id="SSF51984">
    <property type="entry name" value="MurCD N-terminal domain"/>
    <property type="match status" value="1"/>
</dbReference>
<comment type="similarity">
    <text evidence="14">Belongs to the MurCDEF family.</text>
</comment>
<keyword evidence="8 14" id="KW-0067">ATP-binding</keyword>
<dbReference type="InterPro" id="IPR050061">
    <property type="entry name" value="MurCDEF_pg_biosynth"/>
</dbReference>
<comment type="catalytic activity">
    <reaction evidence="13 14">
        <text>UDP-N-acetyl-alpha-D-muramate + L-alanine + ATP = UDP-N-acetyl-alpha-D-muramoyl-L-alanine + ADP + phosphate + H(+)</text>
        <dbReference type="Rhea" id="RHEA:23372"/>
        <dbReference type="ChEBI" id="CHEBI:15378"/>
        <dbReference type="ChEBI" id="CHEBI:30616"/>
        <dbReference type="ChEBI" id="CHEBI:43474"/>
        <dbReference type="ChEBI" id="CHEBI:57972"/>
        <dbReference type="ChEBI" id="CHEBI:70757"/>
        <dbReference type="ChEBI" id="CHEBI:83898"/>
        <dbReference type="ChEBI" id="CHEBI:456216"/>
        <dbReference type="EC" id="6.3.2.8"/>
    </reaction>
</comment>
<reference evidence="19 20" key="1">
    <citation type="journal article" date="2019" name="Appl. Environ. Microbiol.">
        <title>Population genetics and characterization of Campylobacter jejuni isolates in western jackdaws and game birds in Finland.</title>
        <authorList>
            <person name="Kovanen S."/>
            <person name="Rossi M."/>
            <person name="Pohja-Mykra M."/>
            <person name="Nieminen T."/>
            <person name="Raunio-Saarnisto M."/>
            <person name="Sauvala M."/>
            <person name="Fredriksson-Ahomaa M."/>
            <person name="Hanninen M.L."/>
            <person name="Kivisto R."/>
        </authorList>
    </citation>
    <scope>NUCLEOTIDE SEQUENCE [LARGE SCALE GENOMIC DNA]</scope>
    <source>
        <strain evidence="19 20">CB296</strain>
    </source>
</reference>
<keyword evidence="6 14" id="KW-0132">Cell division</keyword>
<evidence type="ECO:0000256" key="7">
    <source>
        <dbReference type="ARBA" id="ARBA00022741"/>
    </source>
</evidence>
<evidence type="ECO:0000256" key="1">
    <source>
        <dbReference type="ARBA" id="ARBA00004496"/>
    </source>
</evidence>
<dbReference type="GO" id="GO:0051301">
    <property type="term" value="P:cell division"/>
    <property type="evidence" value="ECO:0007669"/>
    <property type="project" value="UniProtKB-KW"/>
</dbReference>
<feature type="domain" description="Mur ligase central" evidence="17">
    <location>
        <begin position="107"/>
        <end position="219"/>
    </location>
</feature>
<evidence type="ECO:0000256" key="11">
    <source>
        <dbReference type="ARBA" id="ARBA00023306"/>
    </source>
</evidence>
<evidence type="ECO:0000259" key="17">
    <source>
        <dbReference type="Pfam" id="PF08245"/>
    </source>
</evidence>
<comment type="subcellular location">
    <subcellularLocation>
        <location evidence="1 14">Cytoplasm</location>
    </subcellularLocation>
</comment>
<dbReference type="UniPathway" id="UPA00219"/>
<dbReference type="AlphaFoldDB" id="A0A3X8NDD0"/>
<dbReference type="GO" id="GO:0008360">
    <property type="term" value="P:regulation of cell shape"/>
    <property type="evidence" value="ECO:0007669"/>
    <property type="project" value="UniProtKB-KW"/>
</dbReference>
<comment type="pathway">
    <text evidence="2 14">Cell wall biogenesis; peptidoglycan biosynthesis.</text>
</comment>
<comment type="caution">
    <text evidence="18">The sequence shown here is derived from an EMBL/GenBank/DDBJ whole genome shotgun (WGS) entry which is preliminary data.</text>
</comment>
<keyword evidence="4 14" id="KW-0963">Cytoplasm</keyword>
<dbReference type="Pfam" id="PF08245">
    <property type="entry name" value="Mur_ligase_M"/>
    <property type="match status" value="1"/>
</dbReference>
<evidence type="ECO:0000313" key="21">
    <source>
        <dbReference type="Proteomes" id="UP000421425"/>
    </source>
</evidence>
<evidence type="ECO:0000256" key="9">
    <source>
        <dbReference type="ARBA" id="ARBA00022960"/>
    </source>
</evidence>
<dbReference type="EMBL" id="AALHBX010000001">
    <property type="protein sequence ID" value="ECZ5737150.1"/>
    <property type="molecule type" value="Genomic_DNA"/>
</dbReference>
<sequence length="432" mass="48197">MMQNIHFIGIGGIGISALARFLKEKGFKISGSDLKESKITKELEKEGVKVSIPHHKDNILNKDLVIYSAAIKEENPEFKHAKELGIKCLSRKEALPLILEDKCVFAVAGAHGKSTTSSILASLLDDASVIIGAILKEFGSNMIYKESQNLVFEADESDSSFLNSNPYLAIVTNAEAEHLDHYGNEVSKLHHAYVEFLDTAKIRVINAEDEFLKNYKNESIKLYPSKDIKNCTMCIENFKPFTSFELKDLGEFKVFGMGYHLALDASLAILAALNFLDIETIRTRLKNYQGIKKRFDILHADENLVLIDDYGHHPTEIKATLSAAQEYAKLGGYKKITAIFEPHRYTRLAANLKEFAKAFEGVDELVILPVYAAGEESIELDLKAVFPKALFVEDIKREGKFLVASKGQVFEEGLIIGFGAGDISNKLRQKNE</sequence>
<dbReference type="GO" id="GO:0005524">
    <property type="term" value="F:ATP binding"/>
    <property type="evidence" value="ECO:0007669"/>
    <property type="project" value="UniProtKB-UniRule"/>
</dbReference>
<dbReference type="GO" id="GO:0009252">
    <property type="term" value="P:peptidoglycan biosynthetic process"/>
    <property type="evidence" value="ECO:0007669"/>
    <property type="project" value="UniProtKB-UniRule"/>
</dbReference>
<keyword evidence="5 14" id="KW-0436">Ligase</keyword>
<dbReference type="Proteomes" id="UP000287237">
    <property type="component" value="Unassembled WGS sequence"/>
</dbReference>
<dbReference type="GO" id="GO:0008763">
    <property type="term" value="F:UDP-N-acetylmuramate-L-alanine ligase activity"/>
    <property type="evidence" value="ECO:0007669"/>
    <property type="project" value="UniProtKB-UniRule"/>
</dbReference>
<evidence type="ECO:0000259" key="16">
    <source>
        <dbReference type="Pfam" id="PF02875"/>
    </source>
</evidence>
<feature type="binding site" evidence="14">
    <location>
        <begin position="109"/>
        <end position="115"/>
    </location>
    <ligand>
        <name>ATP</name>
        <dbReference type="ChEBI" id="CHEBI:30616"/>
    </ligand>
</feature>
<dbReference type="RefSeq" id="WP_074486932.1">
    <property type="nucleotide sequence ID" value="NZ_CYQH01000209.1"/>
</dbReference>
<dbReference type="PANTHER" id="PTHR43445:SF3">
    <property type="entry name" value="UDP-N-ACETYLMURAMATE--L-ALANINE LIGASE"/>
    <property type="match status" value="1"/>
</dbReference>
<keyword evidence="9 14" id="KW-0133">Cell shape</keyword>
<dbReference type="PANTHER" id="PTHR43445">
    <property type="entry name" value="UDP-N-ACETYLMURAMATE--L-ALANINE LIGASE-RELATED"/>
    <property type="match status" value="1"/>
</dbReference>
<evidence type="ECO:0000256" key="14">
    <source>
        <dbReference type="HAMAP-Rule" id="MF_00046"/>
    </source>
</evidence>
<reference evidence="18 21" key="2">
    <citation type="submission" date="2019-10" db="EMBL/GenBank/DDBJ databases">
        <authorList>
            <consortium name="PulseNet: The National Subtyping Network for Foodborne Disease Surveillance"/>
            <person name="Tarr C.L."/>
            <person name="Trees E."/>
            <person name="Katz L.S."/>
            <person name="Carleton-Romer H.A."/>
            <person name="Stroika S."/>
            <person name="Kucerova Z."/>
            <person name="Roache K.F."/>
            <person name="Sabol A.L."/>
            <person name="Besser J."/>
            <person name="Gerner-Smidt P."/>
        </authorList>
    </citation>
    <scope>NUCLEOTIDE SEQUENCE [LARGE SCALE GENOMIC DNA]</scope>
    <source>
        <strain evidence="18 21">PNUSAC012091</strain>
    </source>
</reference>
<evidence type="ECO:0000256" key="4">
    <source>
        <dbReference type="ARBA" id="ARBA00022490"/>
    </source>
</evidence>
<keyword evidence="11 14" id="KW-0131">Cell cycle</keyword>
<dbReference type="InterPro" id="IPR000713">
    <property type="entry name" value="Mur_ligase_N"/>
</dbReference>
<dbReference type="InterPro" id="IPR004101">
    <property type="entry name" value="Mur_ligase_C"/>
</dbReference>
<evidence type="ECO:0000256" key="5">
    <source>
        <dbReference type="ARBA" id="ARBA00022598"/>
    </source>
</evidence>
<dbReference type="Pfam" id="PF02875">
    <property type="entry name" value="Mur_ligase_C"/>
    <property type="match status" value="1"/>
</dbReference>
<dbReference type="Gene3D" id="3.40.50.720">
    <property type="entry name" value="NAD(P)-binding Rossmann-like Domain"/>
    <property type="match status" value="1"/>
</dbReference>
<evidence type="ECO:0000256" key="13">
    <source>
        <dbReference type="ARBA" id="ARBA00047833"/>
    </source>
</evidence>
<evidence type="ECO:0000256" key="3">
    <source>
        <dbReference type="ARBA" id="ARBA00012211"/>
    </source>
</evidence>
<dbReference type="InterPro" id="IPR036565">
    <property type="entry name" value="Mur-like_cat_sf"/>
</dbReference>
<dbReference type="Gene3D" id="3.90.190.20">
    <property type="entry name" value="Mur ligase, C-terminal domain"/>
    <property type="match status" value="1"/>
</dbReference>
<organism evidence="18 21">
    <name type="scientific">Campylobacter jejuni</name>
    <dbReference type="NCBI Taxonomy" id="197"/>
    <lineage>
        <taxon>Bacteria</taxon>
        <taxon>Pseudomonadati</taxon>
        <taxon>Campylobacterota</taxon>
        <taxon>Epsilonproteobacteria</taxon>
        <taxon>Campylobacterales</taxon>
        <taxon>Campylobacteraceae</taxon>
        <taxon>Campylobacter</taxon>
    </lineage>
</organism>
<dbReference type="SUPFAM" id="SSF53623">
    <property type="entry name" value="MurD-like peptide ligases, catalytic domain"/>
    <property type="match status" value="1"/>
</dbReference>
<dbReference type="InterPro" id="IPR013221">
    <property type="entry name" value="Mur_ligase_cen"/>
</dbReference>
<dbReference type="InterPro" id="IPR036615">
    <property type="entry name" value="Mur_ligase_C_dom_sf"/>
</dbReference>
<feature type="domain" description="Mur ligase N-terminal catalytic" evidence="15">
    <location>
        <begin position="4"/>
        <end position="100"/>
    </location>
</feature>
<dbReference type="HAMAP" id="MF_00046">
    <property type="entry name" value="MurC"/>
    <property type="match status" value="1"/>
</dbReference>
<keyword evidence="10 14" id="KW-0573">Peptidoglycan synthesis</keyword>
<name>A0A3X8NDD0_CAMJU</name>
<feature type="domain" description="Mur ligase C-terminal" evidence="16">
    <location>
        <begin position="294"/>
        <end position="371"/>
    </location>
</feature>
<dbReference type="Pfam" id="PF01225">
    <property type="entry name" value="Mur_ligase"/>
    <property type="match status" value="1"/>
</dbReference>
<evidence type="ECO:0000313" key="18">
    <source>
        <dbReference type="EMBL" id="ECZ5737150.1"/>
    </source>
</evidence>
<evidence type="ECO:0000313" key="19">
    <source>
        <dbReference type="EMBL" id="RTJ96762.1"/>
    </source>
</evidence>
<keyword evidence="7 14" id="KW-0547">Nucleotide-binding</keyword>
<evidence type="ECO:0000256" key="12">
    <source>
        <dbReference type="ARBA" id="ARBA00023316"/>
    </source>
</evidence>
<dbReference type="GO" id="GO:0071555">
    <property type="term" value="P:cell wall organization"/>
    <property type="evidence" value="ECO:0007669"/>
    <property type="project" value="UniProtKB-KW"/>
</dbReference>
<comment type="function">
    <text evidence="14">Cell wall formation.</text>
</comment>